<organism evidence="1 2">
    <name type="scientific">Aspergillus tamarii</name>
    <dbReference type="NCBI Taxonomy" id="41984"/>
    <lineage>
        <taxon>Eukaryota</taxon>
        <taxon>Fungi</taxon>
        <taxon>Dikarya</taxon>
        <taxon>Ascomycota</taxon>
        <taxon>Pezizomycotina</taxon>
        <taxon>Eurotiomycetes</taxon>
        <taxon>Eurotiomycetidae</taxon>
        <taxon>Eurotiales</taxon>
        <taxon>Aspergillaceae</taxon>
        <taxon>Aspergillus</taxon>
        <taxon>Aspergillus subgen. Circumdati</taxon>
    </lineage>
</organism>
<name>A0A5N6UMN8_ASPTM</name>
<reference evidence="1 2" key="1">
    <citation type="submission" date="2019-04" db="EMBL/GenBank/DDBJ databases">
        <title>Friends and foes A comparative genomics study of 23 Aspergillus species from section Flavi.</title>
        <authorList>
            <consortium name="DOE Joint Genome Institute"/>
            <person name="Kjaerbolling I."/>
            <person name="Vesth T."/>
            <person name="Frisvad J.C."/>
            <person name="Nybo J.L."/>
            <person name="Theobald S."/>
            <person name="Kildgaard S."/>
            <person name="Isbrandt T."/>
            <person name="Kuo A."/>
            <person name="Sato A."/>
            <person name="Lyhne E.K."/>
            <person name="Kogle M.E."/>
            <person name="Wiebenga A."/>
            <person name="Kun R.S."/>
            <person name="Lubbers R.J."/>
            <person name="Makela M.R."/>
            <person name="Barry K."/>
            <person name="Chovatia M."/>
            <person name="Clum A."/>
            <person name="Daum C."/>
            <person name="Haridas S."/>
            <person name="He G."/>
            <person name="LaButti K."/>
            <person name="Lipzen A."/>
            <person name="Mondo S."/>
            <person name="Riley R."/>
            <person name="Salamov A."/>
            <person name="Simmons B.A."/>
            <person name="Magnuson J.K."/>
            <person name="Henrissat B."/>
            <person name="Mortensen U.H."/>
            <person name="Larsen T.O."/>
            <person name="Devries R.P."/>
            <person name="Grigoriev I.V."/>
            <person name="Machida M."/>
            <person name="Baker S.E."/>
            <person name="Andersen M.R."/>
        </authorList>
    </citation>
    <scope>NUCLEOTIDE SEQUENCE [LARGE SCALE GENOMIC DNA]</scope>
    <source>
        <strain evidence="1 2">CBS 117626</strain>
    </source>
</reference>
<evidence type="ECO:0000313" key="1">
    <source>
        <dbReference type="EMBL" id="KAE8159907.1"/>
    </source>
</evidence>
<proteinExistence type="predicted"/>
<dbReference type="OrthoDB" id="10552474at2759"/>
<accession>A0A5N6UMN8</accession>
<dbReference type="EMBL" id="ML738666">
    <property type="protein sequence ID" value="KAE8159907.1"/>
    <property type="molecule type" value="Genomic_DNA"/>
</dbReference>
<sequence>MPRWEIHSRVRQAVREGNGALRGAALQPTFQVQFNSFCKLLSIPSTFPLFSSFLLQLLATYLPLSYPIRLSNIRHPSDYFCRLPFLHQSSTCSFPFVYLLSCPPSQICLDWKSHKNLPLFTFCTTTTQTLLTQRFFFSSSYCIY</sequence>
<dbReference type="AlphaFoldDB" id="A0A5N6UMN8"/>
<protein>
    <submittedName>
        <fullName evidence="1">Uncharacterized protein</fullName>
    </submittedName>
</protein>
<evidence type="ECO:0000313" key="2">
    <source>
        <dbReference type="Proteomes" id="UP000326950"/>
    </source>
</evidence>
<keyword evidence="2" id="KW-1185">Reference proteome</keyword>
<dbReference type="Proteomes" id="UP000326950">
    <property type="component" value="Unassembled WGS sequence"/>
</dbReference>
<gene>
    <name evidence="1" type="ORF">BDV40DRAFT_228443</name>
</gene>